<name>A0A0I9UC75_9MYCO</name>
<proteinExistence type="predicted"/>
<accession>A0A0I9UC75</accession>
<dbReference type="EMBL" id="LDPR01000002">
    <property type="protein sequence ID" value="KLO38695.1"/>
    <property type="molecule type" value="Genomic_DNA"/>
</dbReference>
<comment type="caution">
    <text evidence="2">The sequence shown here is derived from an EMBL/GenBank/DDBJ whole genome shotgun (WGS) entry which is preliminary data.</text>
</comment>
<evidence type="ECO:0008006" key="4">
    <source>
        <dbReference type="Google" id="ProtNLM"/>
    </source>
</evidence>
<keyword evidence="3" id="KW-1185">Reference proteome</keyword>
<feature type="coiled-coil region" evidence="1">
    <location>
        <begin position="30"/>
        <end position="60"/>
    </location>
</feature>
<reference evidence="2 3" key="1">
    <citation type="submission" date="2015-05" db="EMBL/GenBank/DDBJ databases">
        <title>Genome sequence of Mycobacterium haemophilum.</title>
        <authorList>
            <person name="Greninger A.L."/>
            <person name="Cunningham G."/>
            <person name="Miller S."/>
        </authorList>
    </citation>
    <scope>NUCLEOTIDE SEQUENCE [LARGE SCALE GENOMIC DNA]</scope>
    <source>
        <strain evidence="3">UC1</strain>
    </source>
</reference>
<sequence>MGRRRGFFAELQHQQRLAEQRQRREYAAAVQAHNHAVREAERAQREYERAAAAAQRAAARDQARADAEAKAAHITAQRATAESLTAQATDAFEQIDSLLAATLEIDDYVDIESLKQTVQHPPFPREDLKTPLPEPVLEQPPPEPQFVAPPAPTGISKLFNKQKHADAHAEAHAAWAAQHQQWAHHVNQVLPAKNAKLLEGHAAAEQQRADLLAAALVQYRSDSAKRERDIADANERLDDLKKSLAAGDPEAINEYIGIVLGNSVYPEVFQVDYEFEFDAELGELTVVVAVPPPSSMPSVKAYKYVVASDEIRETPCSQKEQRERYNGAVAAVAVRTFHEVFESDREGRIQTMSLTVQTETVNPATGLVEAFPLVAAAADRQEFSKYELCNVDPAQTLTHMRALVSKNAFGLKPISTARGIR</sequence>
<keyword evidence="1" id="KW-0175">Coiled coil</keyword>
<evidence type="ECO:0000256" key="1">
    <source>
        <dbReference type="SAM" id="Coils"/>
    </source>
</evidence>
<dbReference type="PATRIC" id="fig|29311.18.peg.799"/>
<protein>
    <recommendedName>
        <fullName evidence="4">Restriction system protein</fullName>
    </recommendedName>
</protein>
<organism evidence="2 3">
    <name type="scientific">Mycobacterium haemophilum</name>
    <dbReference type="NCBI Taxonomy" id="29311"/>
    <lineage>
        <taxon>Bacteria</taxon>
        <taxon>Bacillati</taxon>
        <taxon>Actinomycetota</taxon>
        <taxon>Actinomycetes</taxon>
        <taxon>Mycobacteriales</taxon>
        <taxon>Mycobacteriaceae</taxon>
        <taxon>Mycobacterium</taxon>
    </lineage>
</organism>
<dbReference type="AlphaFoldDB" id="A0A0I9UC75"/>
<gene>
    <name evidence="2" type="ORF">ABH38_03550</name>
</gene>
<evidence type="ECO:0000313" key="2">
    <source>
        <dbReference type="EMBL" id="KLO38695.1"/>
    </source>
</evidence>
<dbReference type="Proteomes" id="UP000036334">
    <property type="component" value="Unassembled WGS sequence"/>
</dbReference>
<evidence type="ECO:0000313" key="3">
    <source>
        <dbReference type="Proteomes" id="UP000036334"/>
    </source>
</evidence>